<feature type="signal peptide" evidence="2">
    <location>
        <begin position="1"/>
        <end position="22"/>
    </location>
</feature>
<evidence type="ECO:0000313" key="5">
    <source>
        <dbReference type="EMBL" id="EKY18764.1"/>
    </source>
</evidence>
<dbReference type="InterPro" id="IPR050955">
    <property type="entry name" value="Plant_Biomass_Hydrol_Est"/>
</dbReference>
<keyword evidence="6" id="KW-1185">Reference proteome</keyword>
<dbReference type="InterPro" id="IPR041172">
    <property type="entry name" value="EstA_Ig-like_N"/>
</dbReference>
<feature type="chain" id="PRO_5046457998" description="Esterase Ig-like N-terminal domain-containing protein" evidence="2">
    <location>
        <begin position="23"/>
        <end position="491"/>
    </location>
</feature>
<protein>
    <recommendedName>
        <fullName evidence="7">Esterase Ig-like N-terminal domain-containing protein</fullName>
    </recommendedName>
</protein>
<keyword evidence="1 2" id="KW-0732">Signal</keyword>
<evidence type="ECO:0000313" key="6">
    <source>
        <dbReference type="Proteomes" id="UP000010412"/>
    </source>
</evidence>
<dbReference type="Gene3D" id="2.60.40.2180">
    <property type="match status" value="1"/>
</dbReference>
<evidence type="ECO:0000256" key="1">
    <source>
        <dbReference type="ARBA" id="ARBA00022729"/>
    </source>
</evidence>
<sequence length="491" mass="53978">MMNKILLMALVLGTLSTTNILAATDMATTISSTNSISATSEIKTHQTEAYGMQSVTAVPKIYGDGEKIAAIIIKYPEAIQESALALNTFTVEGKTINNIYTNSVPELKENYKSTAKGLHNGAPQIDTTVGQTNTVKASKKDKNSKATAADQYVVVEFEYENSTPFVLAPRPNKPKNNGAVGVDAPLRSDRKLPDLNVTVTQFQPVVTKTGTIYGPSQTSVINTSTASTIMDEFKTYIYTDPTTGNSIPYNVFLPKNYDASKQYPLYFFIADSSANINDNRTVLFQGNGATVFASPEEQAKHEAIIVAPQYTQDLVDTLGMMTTDKNEWTPGLTLVDSLLHHVIATYPIDKNRIYGSGQSQGGMANIAISDKHPDLFTAQFLVACQWNTEEMKVLKDKKLWILVSEGDDKAYPGMNTATKNWADLGTNIATSPMWDSHSTPEQFDALVKATVDQKAPINYTVFKDGNHMYTWSVAYNIEGIRDWLFSQTKEK</sequence>
<evidence type="ECO:0008006" key="7">
    <source>
        <dbReference type="Google" id="ProtNLM"/>
    </source>
</evidence>
<dbReference type="EMBL" id="AMEX01000029">
    <property type="protein sequence ID" value="EKY18764.1"/>
    <property type="molecule type" value="Genomic_DNA"/>
</dbReference>
<feature type="domain" description="Esterase Ig-like N-terminal" evidence="4">
    <location>
        <begin position="54"/>
        <end position="109"/>
    </location>
</feature>
<reference evidence="5 6" key="1">
    <citation type="submission" date="2012-05" db="EMBL/GenBank/DDBJ databases">
        <authorList>
            <person name="Weinstock G."/>
            <person name="Sodergren E."/>
            <person name="Lobos E.A."/>
            <person name="Fulton L."/>
            <person name="Fulton R."/>
            <person name="Courtney L."/>
            <person name="Fronick C."/>
            <person name="O'Laughlin M."/>
            <person name="Godfrey J."/>
            <person name="Wilson R.M."/>
            <person name="Miner T."/>
            <person name="Farmer C."/>
            <person name="Delehaunty K."/>
            <person name="Cordes M."/>
            <person name="Minx P."/>
            <person name="Tomlinson C."/>
            <person name="Chen J."/>
            <person name="Wollam A."/>
            <person name="Pepin K.H."/>
            <person name="Bhonagiri V."/>
            <person name="Zhang X."/>
            <person name="Suruliraj S."/>
            <person name="Warren W."/>
            <person name="Mitreva M."/>
            <person name="Mardis E.R."/>
            <person name="Wilson R.K."/>
        </authorList>
    </citation>
    <scope>NUCLEOTIDE SEQUENCE [LARGE SCALE GENOMIC DNA]</scope>
    <source>
        <strain evidence="5 6">KON</strain>
    </source>
</reference>
<dbReference type="InterPro" id="IPR001375">
    <property type="entry name" value="Peptidase_S9_cat"/>
</dbReference>
<dbReference type="InterPro" id="IPR029058">
    <property type="entry name" value="AB_hydrolase_fold"/>
</dbReference>
<proteinExistence type="predicted"/>
<dbReference type="Pfam" id="PF00326">
    <property type="entry name" value="Peptidase_S9"/>
    <property type="match status" value="1"/>
</dbReference>
<dbReference type="Gene3D" id="3.40.50.1820">
    <property type="entry name" value="alpha/beta hydrolase"/>
    <property type="match status" value="1"/>
</dbReference>
<dbReference type="Proteomes" id="UP000010412">
    <property type="component" value="Unassembled WGS sequence"/>
</dbReference>
<comment type="caution">
    <text evidence="5">The sequence shown here is derived from an EMBL/GenBank/DDBJ whole genome shotgun (WGS) entry which is preliminary data.</text>
</comment>
<evidence type="ECO:0000259" key="4">
    <source>
        <dbReference type="Pfam" id="PF18435"/>
    </source>
</evidence>
<dbReference type="Pfam" id="PF18435">
    <property type="entry name" value="EstA_Ig_like"/>
    <property type="match status" value="1"/>
</dbReference>
<dbReference type="PANTHER" id="PTHR43037:SF1">
    <property type="entry name" value="BLL1128 PROTEIN"/>
    <property type="match status" value="1"/>
</dbReference>
<evidence type="ECO:0000259" key="3">
    <source>
        <dbReference type="Pfam" id="PF00326"/>
    </source>
</evidence>
<dbReference type="SUPFAM" id="SSF53474">
    <property type="entry name" value="alpha/beta-Hydrolases"/>
    <property type="match status" value="1"/>
</dbReference>
<evidence type="ECO:0000256" key="2">
    <source>
        <dbReference type="SAM" id="SignalP"/>
    </source>
</evidence>
<name>A0ABN0IJM8_9FIRM</name>
<feature type="domain" description="Peptidase S9 prolyl oligopeptidase catalytic" evidence="3">
    <location>
        <begin position="340"/>
        <end position="470"/>
    </location>
</feature>
<accession>A0ABN0IJM8</accession>
<dbReference type="PANTHER" id="PTHR43037">
    <property type="entry name" value="UNNAMED PRODUCT-RELATED"/>
    <property type="match status" value="1"/>
</dbReference>
<organism evidence="5 6">
    <name type="scientific">Veillonella atypica KON</name>
    <dbReference type="NCBI Taxonomy" id="1128111"/>
    <lineage>
        <taxon>Bacteria</taxon>
        <taxon>Bacillati</taxon>
        <taxon>Bacillota</taxon>
        <taxon>Negativicutes</taxon>
        <taxon>Veillonellales</taxon>
        <taxon>Veillonellaceae</taxon>
        <taxon>Veillonella</taxon>
    </lineage>
</organism>
<gene>
    <name evidence="5" type="ORF">HMPREF0870_01326</name>
</gene>